<dbReference type="PANTHER" id="PTHR45711:SF6">
    <property type="entry name" value="CHLORIDE CHANNEL PROTEIN"/>
    <property type="match status" value="1"/>
</dbReference>
<evidence type="ECO:0000256" key="7">
    <source>
        <dbReference type="ARBA" id="ARBA00023214"/>
    </source>
</evidence>
<dbReference type="AlphaFoldDB" id="A0A110B2K7"/>
<reference evidence="8 9" key="1">
    <citation type="submission" date="2015-12" db="EMBL/GenBank/DDBJ databases">
        <title>Genome sequence of Mucilaginibacter gotjawali.</title>
        <authorList>
            <person name="Lee J.S."/>
            <person name="Lee K.C."/>
            <person name="Kim K.K."/>
            <person name="Lee B.W."/>
        </authorList>
    </citation>
    <scope>NUCLEOTIDE SEQUENCE [LARGE SCALE GENOMIC DNA]</scope>
    <source>
        <strain evidence="8 9">SA3-7</strain>
    </source>
</reference>
<keyword evidence="2" id="KW-0813">Transport</keyword>
<sequence length="474" mass="52005">MNIIIQKIRLQLKRSFDRIRNENLKKNALQAIPFWIASVITGLFAVLYTKLFVGAEDITAIVIRHHMWMLFILSPVCFLLAWWLVQRFSPFARGSGIPQVMAAIQVTSPRTSHLVDKLLGFRIIVIKVLSSLVMAIGGGAIGREGPTIHIAASVYKIVYQLLPKWWPKIAKRNMMVTGAAAGLAAAFNTPLGGIVFAIEELTKTHFSYYKTAIFSSVIIAGLSAQALLGPYLYLGYPKLDGLSASIFFGVALVALLAGLLGAGMSKLILFIFAWKARFKTKAHHVFFVAGCSLMMVLLAFYVNKEVLGSGKDIMETTLFTANKYVHWYTPLLRICGPLFSFTTGAAGGIFAPALAAGASVGSLVASWFNVSDIDTNMLILSGMVGFLTGVTRSPFTSVILVLEMTDRHNVIFHLILAGMIASLVSVLVDKHSLYDHLKVQYVKDLSTPEETALTEQVDEQKTIKPITNDREQIS</sequence>
<evidence type="ECO:0000256" key="4">
    <source>
        <dbReference type="ARBA" id="ARBA00022989"/>
    </source>
</evidence>
<dbReference type="SUPFAM" id="SSF81340">
    <property type="entry name" value="Clc chloride channel"/>
    <property type="match status" value="1"/>
</dbReference>
<dbReference type="EMBL" id="AP017313">
    <property type="protein sequence ID" value="BAU53697.1"/>
    <property type="molecule type" value="Genomic_DNA"/>
</dbReference>
<keyword evidence="5" id="KW-0406">Ion transport</keyword>
<organism evidence="8 9">
    <name type="scientific">Mucilaginibacter gotjawali</name>
    <dbReference type="NCBI Taxonomy" id="1550579"/>
    <lineage>
        <taxon>Bacteria</taxon>
        <taxon>Pseudomonadati</taxon>
        <taxon>Bacteroidota</taxon>
        <taxon>Sphingobacteriia</taxon>
        <taxon>Sphingobacteriales</taxon>
        <taxon>Sphingobacteriaceae</taxon>
        <taxon>Mucilaginibacter</taxon>
    </lineage>
</organism>
<accession>A0A110B2K7</accession>
<keyword evidence="3" id="KW-0812">Transmembrane</keyword>
<dbReference type="GO" id="GO:0005886">
    <property type="term" value="C:plasma membrane"/>
    <property type="evidence" value="ECO:0007669"/>
    <property type="project" value="TreeGrafter"/>
</dbReference>
<evidence type="ECO:0000256" key="2">
    <source>
        <dbReference type="ARBA" id="ARBA00022448"/>
    </source>
</evidence>
<dbReference type="CDD" id="cd01034">
    <property type="entry name" value="EriC_like"/>
    <property type="match status" value="1"/>
</dbReference>
<evidence type="ECO:0000256" key="3">
    <source>
        <dbReference type="ARBA" id="ARBA00022692"/>
    </source>
</evidence>
<keyword evidence="7" id="KW-0868">Chloride</keyword>
<dbReference type="Pfam" id="PF00654">
    <property type="entry name" value="Voltage_CLC"/>
    <property type="match status" value="1"/>
</dbReference>
<dbReference type="OrthoDB" id="9812438at2"/>
<evidence type="ECO:0000256" key="1">
    <source>
        <dbReference type="ARBA" id="ARBA00004141"/>
    </source>
</evidence>
<dbReference type="InterPro" id="IPR001807">
    <property type="entry name" value="ClC"/>
</dbReference>
<keyword evidence="4" id="KW-1133">Transmembrane helix</keyword>
<dbReference type="RefSeq" id="WP_096351364.1">
    <property type="nucleotide sequence ID" value="NZ_AP017313.1"/>
</dbReference>
<evidence type="ECO:0000313" key="8">
    <source>
        <dbReference type="EMBL" id="BAU53697.1"/>
    </source>
</evidence>
<name>A0A110B2K7_9SPHI</name>
<dbReference type="PRINTS" id="PR00762">
    <property type="entry name" value="CLCHANNEL"/>
</dbReference>
<comment type="subcellular location">
    <subcellularLocation>
        <location evidence="1">Membrane</location>
        <topology evidence="1">Multi-pass membrane protein</topology>
    </subcellularLocation>
</comment>
<dbReference type="GO" id="GO:0005247">
    <property type="term" value="F:voltage-gated chloride channel activity"/>
    <property type="evidence" value="ECO:0007669"/>
    <property type="project" value="TreeGrafter"/>
</dbReference>
<evidence type="ECO:0000256" key="5">
    <source>
        <dbReference type="ARBA" id="ARBA00023065"/>
    </source>
</evidence>
<evidence type="ECO:0000313" key="9">
    <source>
        <dbReference type="Proteomes" id="UP000218263"/>
    </source>
</evidence>
<dbReference type="Proteomes" id="UP000218263">
    <property type="component" value="Chromosome"/>
</dbReference>
<protein>
    <submittedName>
        <fullName evidence="8">H(+)/Cl(-) exchange transporter ClcA</fullName>
    </submittedName>
</protein>
<dbReference type="KEGG" id="mgot:MgSA37_01866"/>
<gene>
    <name evidence="8" type="primary">clcA_2</name>
    <name evidence="8" type="ORF">MgSA37_01866</name>
</gene>
<dbReference type="PANTHER" id="PTHR45711">
    <property type="entry name" value="CHLORIDE CHANNEL PROTEIN"/>
    <property type="match status" value="1"/>
</dbReference>
<proteinExistence type="predicted"/>
<keyword evidence="6" id="KW-0472">Membrane</keyword>
<dbReference type="InterPro" id="IPR014743">
    <property type="entry name" value="Cl-channel_core"/>
</dbReference>
<keyword evidence="9" id="KW-1185">Reference proteome</keyword>
<evidence type="ECO:0000256" key="6">
    <source>
        <dbReference type="ARBA" id="ARBA00023136"/>
    </source>
</evidence>
<dbReference type="Gene3D" id="1.10.3080.10">
    <property type="entry name" value="Clc chloride channel"/>
    <property type="match status" value="1"/>
</dbReference>